<dbReference type="Gene3D" id="3.10.450.40">
    <property type="match status" value="1"/>
</dbReference>
<feature type="domain" description="IraD/Gp25-like" evidence="1">
    <location>
        <begin position="57"/>
        <end position="146"/>
    </location>
</feature>
<gene>
    <name evidence="2" type="ORF">CATMQ487_16900</name>
</gene>
<proteinExistence type="predicted"/>
<evidence type="ECO:0000259" key="1">
    <source>
        <dbReference type="Pfam" id="PF04965"/>
    </source>
</evidence>
<dbReference type="Pfam" id="PF04965">
    <property type="entry name" value="GPW_gp25"/>
    <property type="match status" value="1"/>
</dbReference>
<dbReference type="SUPFAM" id="SSF160719">
    <property type="entry name" value="gpW/gp25-like"/>
    <property type="match status" value="1"/>
</dbReference>
<protein>
    <recommendedName>
        <fullName evidence="1">IraD/Gp25-like domain-containing protein</fullName>
    </recommendedName>
</protein>
<name>A0ABN6PLP6_9BURK</name>
<accession>A0ABN6PLP6</accession>
<dbReference type="RefSeq" id="WP_251972823.1">
    <property type="nucleotide sequence ID" value="NZ_AP025730.1"/>
</dbReference>
<reference evidence="2" key="1">
    <citation type="submission" date="2022-04" db="EMBL/GenBank/DDBJ databases">
        <title>Whole genome sequence of Sphaerotilus sp. FB-5.</title>
        <authorList>
            <person name="Takeda M."/>
            <person name="Narihara S."/>
            <person name="Akimoto M."/>
            <person name="Akimoto R."/>
            <person name="Nishiyashiki S."/>
            <person name="Murakami T."/>
        </authorList>
    </citation>
    <scope>NUCLEOTIDE SEQUENCE</scope>
    <source>
        <strain evidence="2">FB-5</strain>
    </source>
</reference>
<evidence type="ECO:0000313" key="3">
    <source>
        <dbReference type="Proteomes" id="UP001057498"/>
    </source>
</evidence>
<keyword evidence="3" id="KW-1185">Reference proteome</keyword>
<dbReference type="EMBL" id="AP025730">
    <property type="protein sequence ID" value="BDI04720.1"/>
    <property type="molecule type" value="Genomic_DNA"/>
</dbReference>
<organism evidence="2 3">
    <name type="scientific">Sphaerotilus microaerophilus</name>
    <dbReference type="NCBI Taxonomy" id="2914710"/>
    <lineage>
        <taxon>Bacteria</taxon>
        <taxon>Pseudomonadati</taxon>
        <taxon>Pseudomonadota</taxon>
        <taxon>Betaproteobacteria</taxon>
        <taxon>Burkholderiales</taxon>
        <taxon>Sphaerotilaceae</taxon>
        <taxon>Sphaerotilus</taxon>
    </lineage>
</organism>
<dbReference type="InterPro" id="IPR007048">
    <property type="entry name" value="IraD/Gp25-like"/>
</dbReference>
<sequence>MATTTKRTADTLAPFLGRDLALHYAAGGGFFEDADLLERRSGNGSDLDVALADGLVNLEQSLANRLKTRKGELAALGHPDYGSRHHELIGEPNVDRTRHLIKLYVLQALRDEPRIEQVLAASVRAEHTPPRSSVRIELALRVRGEPDVLNLVLPFSLGL</sequence>
<dbReference type="Proteomes" id="UP001057498">
    <property type="component" value="Chromosome"/>
</dbReference>
<evidence type="ECO:0000313" key="2">
    <source>
        <dbReference type="EMBL" id="BDI04720.1"/>
    </source>
</evidence>